<keyword evidence="3" id="KW-1185">Reference proteome</keyword>
<dbReference type="Proteomes" id="UP000306509">
    <property type="component" value="Unassembled WGS sequence"/>
</dbReference>
<proteinExistence type="predicted"/>
<evidence type="ECO:0000313" key="2">
    <source>
        <dbReference type="EMBL" id="TLC99954.1"/>
    </source>
</evidence>
<organism evidence="2 3">
    <name type="scientific">Robinsoniella peoriensis</name>
    <dbReference type="NCBI Taxonomy" id="180332"/>
    <lineage>
        <taxon>Bacteria</taxon>
        <taxon>Bacillati</taxon>
        <taxon>Bacillota</taxon>
        <taxon>Clostridia</taxon>
        <taxon>Lachnospirales</taxon>
        <taxon>Lachnospiraceae</taxon>
        <taxon>Robinsoniella</taxon>
    </lineage>
</organism>
<reference evidence="2 3" key="1">
    <citation type="journal article" date="2019" name="Anaerobe">
        <title>Detection of Robinsoniella peoriensis in multiple bone samples of a trauma patient.</title>
        <authorList>
            <person name="Schrottner P."/>
            <person name="Hartwich K."/>
            <person name="Bunk B."/>
            <person name="Schober I."/>
            <person name="Helbig S."/>
            <person name="Rudolph W.W."/>
            <person name="Gunzer F."/>
        </authorList>
    </citation>
    <scope>NUCLEOTIDE SEQUENCE [LARGE SCALE GENOMIC DNA]</scope>
    <source>
        <strain evidence="2 3">DSM 106044</strain>
    </source>
</reference>
<evidence type="ECO:0000259" key="1">
    <source>
        <dbReference type="Pfam" id="PF18029"/>
    </source>
</evidence>
<dbReference type="SUPFAM" id="SSF54593">
    <property type="entry name" value="Glyoxalase/Bleomycin resistance protein/Dihydroxybiphenyl dioxygenase"/>
    <property type="match status" value="1"/>
</dbReference>
<gene>
    <name evidence="2" type="ORF">DSM106044_03256</name>
</gene>
<dbReference type="RefSeq" id="WP_243133044.1">
    <property type="nucleotide sequence ID" value="NZ_QGQD01000061.1"/>
</dbReference>
<feature type="domain" description="Glyoxalase-like" evidence="1">
    <location>
        <begin position="21"/>
        <end position="133"/>
    </location>
</feature>
<dbReference type="InterPro" id="IPR029068">
    <property type="entry name" value="Glyas_Bleomycin-R_OHBP_Dase"/>
</dbReference>
<dbReference type="Gene3D" id="3.10.180.10">
    <property type="entry name" value="2,3-Dihydroxybiphenyl 1,2-Dioxygenase, domain 1"/>
    <property type="match status" value="1"/>
</dbReference>
<accession>A0A4U8Q541</accession>
<sequence>MELLKESDMEKNRPNIKMGPIVMDCGMGGAKVLSEFYSRLLGWNLSHLAQNGTSAITSPQGNVMAFQEVEGYESPVWPWKAGKQGQMIHFDLEVEDLEEAISYAVLCGARLAEEIFFEDSRTLFDPAGHPFCLDTYRED</sequence>
<dbReference type="EMBL" id="QGQD01000061">
    <property type="protein sequence ID" value="TLC99954.1"/>
    <property type="molecule type" value="Genomic_DNA"/>
</dbReference>
<evidence type="ECO:0000313" key="3">
    <source>
        <dbReference type="Proteomes" id="UP000306509"/>
    </source>
</evidence>
<dbReference type="AlphaFoldDB" id="A0A4U8Q541"/>
<dbReference type="InterPro" id="IPR041581">
    <property type="entry name" value="Glyoxalase_6"/>
</dbReference>
<comment type="caution">
    <text evidence="2">The sequence shown here is derived from an EMBL/GenBank/DDBJ whole genome shotgun (WGS) entry which is preliminary data.</text>
</comment>
<name>A0A4U8Q541_9FIRM</name>
<protein>
    <submittedName>
        <fullName evidence="2">Glyoxalase-like domain protein</fullName>
    </submittedName>
</protein>
<dbReference type="Pfam" id="PF18029">
    <property type="entry name" value="Glyoxalase_6"/>
    <property type="match status" value="1"/>
</dbReference>
<dbReference type="STRING" id="180332.GCA_000797495_00975"/>
<dbReference type="PANTHER" id="PTHR35908">
    <property type="entry name" value="HYPOTHETICAL FUSION PROTEIN"/>
    <property type="match status" value="1"/>
</dbReference>
<dbReference type="PANTHER" id="PTHR35908:SF1">
    <property type="entry name" value="CONSERVED PROTEIN"/>
    <property type="match status" value="1"/>
</dbReference>